<dbReference type="GO" id="GO:0015035">
    <property type="term" value="F:protein-disulfide reductase activity"/>
    <property type="evidence" value="ECO:0007669"/>
    <property type="project" value="InterPro"/>
</dbReference>
<name>G6EKK0_9SPHN</name>
<evidence type="ECO:0000313" key="1">
    <source>
        <dbReference type="EMBL" id="EHJ58156.1"/>
    </source>
</evidence>
<keyword evidence="2" id="KW-1185">Reference proteome</keyword>
<sequence length="146" mass="15965">MIEDPAPPRTHDPKTAGAGAGAGDTYLIYDGECPFCSSYVKFMRLRDTVGPVRLIDAREGGAEVLTVRGKGMDLNEGMVFHYSGTYYHGADALNVMALLSDGQSWFNKLNGVLFRSRMVARITYPFMRAGRNCALRLLGRSKLPGA</sequence>
<dbReference type="eggNOG" id="COG3011">
    <property type="taxonomic scope" value="Bacteria"/>
</dbReference>
<dbReference type="PATRIC" id="fig|1088721.3.peg.4781"/>
<dbReference type="Pfam" id="PF04134">
    <property type="entry name" value="DCC1-like"/>
    <property type="match status" value="1"/>
</dbReference>
<organism evidence="1 2">
    <name type="scientific">Novosphingobium pentaromativorans US6-1</name>
    <dbReference type="NCBI Taxonomy" id="1088721"/>
    <lineage>
        <taxon>Bacteria</taxon>
        <taxon>Pseudomonadati</taxon>
        <taxon>Pseudomonadota</taxon>
        <taxon>Alphaproteobacteria</taxon>
        <taxon>Sphingomonadales</taxon>
        <taxon>Sphingomonadaceae</taxon>
        <taxon>Novosphingobium</taxon>
    </lineage>
</organism>
<protein>
    <recommendedName>
        <fullName evidence="3">DUF393 domain-containing protein</fullName>
    </recommendedName>
</protein>
<dbReference type="EMBL" id="AGFM01000096">
    <property type="protein sequence ID" value="EHJ58156.1"/>
    <property type="molecule type" value="Genomic_DNA"/>
</dbReference>
<dbReference type="Proteomes" id="UP000004030">
    <property type="component" value="Unassembled WGS sequence"/>
</dbReference>
<evidence type="ECO:0000313" key="2">
    <source>
        <dbReference type="Proteomes" id="UP000004030"/>
    </source>
</evidence>
<reference evidence="1 2" key="1">
    <citation type="journal article" date="2012" name="J. Bacteriol.">
        <title>Genome sequence of benzo(a)pyrene-degrading bacterium Novosphingobium pentaromativorans US6-1.</title>
        <authorList>
            <person name="Luo Y.R."/>
            <person name="Kang S.G."/>
            <person name="Kim S.J."/>
            <person name="Kim M.R."/>
            <person name="Li N."/>
            <person name="Lee J.H."/>
            <person name="Kwon K.K."/>
        </authorList>
    </citation>
    <scope>NUCLEOTIDE SEQUENCE [LARGE SCALE GENOMIC DNA]</scope>
    <source>
        <strain evidence="1 2">US6-1</strain>
    </source>
</reference>
<dbReference type="RefSeq" id="WP_007015778.1">
    <property type="nucleotide sequence ID" value="NZ_AGFM01000096.1"/>
</dbReference>
<dbReference type="AlphaFoldDB" id="G6EKK0"/>
<dbReference type="OrthoDB" id="9785438at2"/>
<proteinExistence type="predicted"/>
<dbReference type="InterPro" id="IPR007263">
    <property type="entry name" value="DCC1-like"/>
</dbReference>
<gene>
    <name evidence="1" type="ORF">NSU_4871</name>
</gene>
<comment type="caution">
    <text evidence="1">The sequence shown here is derived from an EMBL/GenBank/DDBJ whole genome shotgun (WGS) entry which is preliminary data.</text>
</comment>
<evidence type="ECO:0008006" key="3">
    <source>
        <dbReference type="Google" id="ProtNLM"/>
    </source>
</evidence>
<accession>G6EKK0</accession>